<dbReference type="EMBL" id="FUZU01000001">
    <property type="protein sequence ID" value="SKC51507.1"/>
    <property type="molecule type" value="Genomic_DNA"/>
</dbReference>
<dbReference type="AlphaFoldDB" id="A0A1T5JIU7"/>
<organism evidence="1 2">
    <name type="scientific">Ohtaekwangia koreensis</name>
    <dbReference type="NCBI Taxonomy" id="688867"/>
    <lineage>
        <taxon>Bacteria</taxon>
        <taxon>Pseudomonadati</taxon>
        <taxon>Bacteroidota</taxon>
        <taxon>Cytophagia</taxon>
        <taxon>Cytophagales</taxon>
        <taxon>Fulvivirgaceae</taxon>
        <taxon>Ohtaekwangia</taxon>
    </lineage>
</organism>
<gene>
    <name evidence="1" type="ORF">SAMN05660236_1159</name>
</gene>
<evidence type="ECO:0000313" key="1">
    <source>
        <dbReference type="EMBL" id="SKC51507.1"/>
    </source>
</evidence>
<accession>A0A1T5JIU7</accession>
<proteinExistence type="predicted"/>
<reference evidence="1 2" key="1">
    <citation type="submission" date="2017-02" db="EMBL/GenBank/DDBJ databases">
        <authorList>
            <person name="Peterson S.W."/>
        </authorList>
    </citation>
    <scope>NUCLEOTIDE SEQUENCE [LARGE SCALE GENOMIC DNA]</scope>
    <source>
        <strain evidence="1 2">DSM 25262</strain>
    </source>
</reference>
<protein>
    <submittedName>
        <fullName evidence="1">Uncharacterized protein</fullName>
    </submittedName>
</protein>
<evidence type="ECO:0000313" key="2">
    <source>
        <dbReference type="Proteomes" id="UP000190961"/>
    </source>
</evidence>
<sequence length="56" mass="6654">MKEVKLEIHLQKEKLTFTQILTNVMFCRNASINSYGFLILQIHLIEVLLKYKMDVN</sequence>
<dbReference type="STRING" id="688867.SAMN05660236_1159"/>
<dbReference type="Proteomes" id="UP000190961">
    <property type="component" value="Unassembled WGS sequence"/>
</dbReference>
<keyword evidence="2" id="KW-1185">Reference proteome</keyword>
<name>A0A1T5JIU7_9BACT</name>